<reference evidence="10 11" key="1">
    <citation type="journal article" date="2015" name="Nature">
        <title>rRNA introns, odd ribosomes, and small enigmatic genomes across a large radiation of phyla.</title>
        <authorList>
            <person name="Brown C.T."/>
            <person name="Hug L.A."/>
            <person name="Thomas B.C."/>
            <person name="Sharon I."/>
            <person name="Castelle C.J."/>
            <person name="Singh A."/>
            <person name="Wilkins M.J."/>
            <person name="Williams K.H."/>
            <person name="Banfield J.F."/>
        </authorList>
    </citation>
    <scope>NUCLEOTIDE SEQUENCE [LARGE SCALE GENOMIC DNA]</scope>
</reference>
<dbReference type="Proteomes" id="UP000034893">
    <property type="component" value="Unassembled WGS sequence"/>
</dbReference>
<evidence type="ECO:0000256" key="1">
    <source>
        <dbReference type="ARBA" id="ARBA00008724"/>
    </source>
</evidence>
<dbReference type="PANTHER" id="PTHR12532:SF6">
    <property type="entry name" value="TRANSCRIPTIONAL REGULATORY PROTEIN YEBC-RELATED"/>
    <property type="match status" value="1"/>
</dbReference>
<comment type="subcellular location">
    <subcellularLocation>
        <location evidence="6">Cytoplasm</location>
    </subcellularLocation>
</comment>
<dbReference type="Pfam" id="PF20772">
    <property type="entry name" value="TACO1_YebC_N"/>
    <property type="match status" value="1"/>
</dbReference>
<comment type="similarity">
    <text evidence="1 6">Belongs to the TACO1 family.</text>
</comment>
<evidence type="ECO:0000256" key="2">
    <source>
        <dbReference type="ARBA" id="ARBA00022490"/>
    </source>
</evidence>
<accession>A0A0G0LJZ1</accession>
<evidence type="ECO:0000256" key="4">
    <source>
        <dbReference type="ARBA" id="ARBA00023125"/>
    </source>
</evidence>
<name>A0A0G0LJZ1_9BACT</name>
<feature type="domain" description="TACO1/YebC-like N-terminal" evidence="9">
    <location>
        <begin position="5"/>
        <end position="77"/>
    </location>
</feature>
<dbReference type="NCBIfam" id="NF001030">
    <property type="entry name" value="PRK00110.1"/>
    <property type="match status" value="1"/>
</dbReference>
<dbReference type="FunFam" id="1.10.10.200:FF:000002">
    <property type="entry name" value="Probable transcriptional regulatory protein CLM62_37755"/>
    <property type="match status" value="1"/>
</dbReference>
<keyword evidence="5 6" id="KW-0804">Transcription</keyword>
<sequence>MSGHSKWSQIKRQKGAADIKRGQTFTKMANAITIAVREGAGGDPASNFKLRLAIEQARSVNMPKENIKRAIERGLGKGTADAQIESVNYEGYGPAKVALLVQAVTDNRNRTTAEIKGVIEHSGGAFASPGAVSWMFTDEGVVTVLKNGKSFDEIFDLAVEAGAEDLEEAQNSVLVYTKPSELESVKNSLVEKGLKVETAELAKKPTSTVVITDKETAQKVLNLMEKLEELEAVVKVWSNFDIADNLLEKI</sequence>
<keyword evidence="4 6" id="KW-0238">DNA-binding</keyword>
<keyword evidence="3 6" id="KW-0805">Transcription regulation</keyword>
<dbReference type="GO" id="GO:0006355">
    <property type="term" value="P:regulation of DNA-templated transcription"/>
    <property type="evidence" value="ECO:0007669"/>
    <property type="project" value="UniProtKB-UniRule"/>
</dbReference>
<evidence type="ECO:0000313" key="11">
    <source>
        <dbReference type="Proteomes" id="UP000034893"/>
    </source>
</evidence>
<dbReference type="HAMAP" id="MF_00693">
    <property type="entry name" value="Transcrip_reg_TACO1"/>
    <property type="match status" value="1"/>
</dbReference>
<organism evidence="10 11">
    <name type="scientific">Candidatus Curtissbacteria bacterium GW2011_GWC2_38_9</name>
    <dbReference type="NCBI Taxonomy" id="1618414"/>
    <lineage>
        <taxon>Bacteria</taxon>
        <taxon>Candidatus Curtissiibacteriota</taxon>
    </lineage>
</organism>
<dbReference type="PANTHER" id="PTHR12532">
    <property type="entry name" value="TRANSLATIONAL ACTIVATOR OF CYTOCHROME C OXIDASE 1"/>
    <property type="match status" value="1"/>
</dbReference>
<dbReference type="Gene3D" id="1.10.10.200">
    <property type="match status" value="1"/>
</dbReference>
<feature type="domain" description="TACO1/YebC-like second and third" evidence="8">
    <location>
        <begin position="85"/>
        <end position="240"/>
    </location>
</feature>
<dbReference type="InterPro" id="IPR029072">
    <property type="entry name" value="YebC-like"/>
</dbReference>
<comment type="caution">
    <text evidence="10">The sequence shown here is derived from an EMBL/GenBank/DDBJ whole genome shotgun (WGS) entry which is preliminary data.</text>
</comment>
<dbReference type="PATRIC" id="fig|1618414.3.peg.560"/>
<dbReference type="Gene3D" id="3.30.70.980">
    <property type="match status" value="2"/>
</dbReference>
<evidence type="ECO:0000313" key="10">
    <source>
        <dbReference type="EMBL" id="KKQ88270.1"/>
    </source>
</evidence>
<evidence type="ECO:0000256" key="6">
    <source>
        <dbReference type="HAMAP-Rule" id="MF_00693"/>
    </source>
</evidence>
<dbReference type="Pfam" id="PF01709">
    <property type="entry name" value="Transcrip_reg"/>
    <property type="match status" value="1"/>
</dbReference>
<dbReference type="SUPFAM" id="SSF75625">
    <property type="entry name" value="YebC-like"/>
    <property type="match status" value="1"/>
</dbReference>
<dbReference type="NCBIfam" id="TIGR01033">
    <property type="entry name" value="YebC/PmpR family DNA-binding transcriptional regulator"/>
    <property type="match status" value="1"/>
</dbReference>
<gene>
    <name evidence="10" type="ORF">UT12_C0024G0001</name>
</gene>
<dbReference type="InterPro" id="IPR002876">
    <property type="entry name" value="Transcrip_reg_TACO1-like"/>
</dbReference>
<dbReference type="InterPro" id="IPR026564">
    <property type="entry name" value="Transcrip_reg_TACO1-like_dom3"/>
</dbReference>
<evidence type="ECO:0000256" key="5">
    <source>
        <dbReference type="ARBA" id="ARBA00023163"/>
    </source>
</evidence>
<dbReference type="InterPro" id="IPR017856">
    <property type="entry name" value="Integrase-like_N"/>
</dbReference>
<dbReference type="InterPro" id="IPR049083">
    <property type="entry name" value="TACO1_YebC_N"/>
</dbReference>
<dbReference type="InterPro" id="IPR048300">
    <property type="entry name" value="TACO1_YebC-like_2nd/3rd_dom"/>
</dbReference>
<evidence type="ECO:0000256" key="3">
    <source>
        <dbReference type="ARBA" id="ARBA00023015"/>
    </source>
</evidence>
<keyword evidence="2 6" id="KW-0963">Cytoplasm</keyword>
<evidence type="ECO:0000259" key="9">
    <source>
        <dbReference type="Pfam" id="PF20772"/>
    </source>
</evidence>
<evidence type="ECO:0000256" key="7">
    <source>
        <dbReference type="SAM" id="MobiDB-lite"/>
    </source>
</evidence>
<dbReference type="AlphaFoldDB" id="A0A0G0LJZ1"/>
<dbReference type="GO" id="GO:0005829">
    <property type="term" value="C:cytosol"/>
    <property type="evidence" value="ECO:0007669"/>
    <property type="project" value="TreeGrafter"/>
</dbReference>
<feature type="region of interest" description="Disordered" evidence="7">
    <location>
        <begin position="1"/>
        <end position="21"/>
    </location>
</feature>
<dbReference type="NCBIfam" id="NF009044">
    <property type="entry name" value="PRK12378.1"/>
    <property type="match status" value="1"/>
</dbReference>
<dbReference type="EMBL" id="LBVP01000024">
    <property type="protein sequence ID" value="KKQ88270.1"/>
    <property type="molecule type" value="Genomic_DNA"/>
</dbReference>
<evidence type="ECO:0000259" key="8">
    <source>
        <dbReference type="Pfam" id="PF01709"/>
    </source>
</evidence>
<protein>
    <recommendedName>
        <fullName evidence="6">Probable transcriptional regulatory protein UT12_C0024G0001</fullName>
    </recommendedName>
</protein>
<dbReference type="GO" id="GO:0003677">
    <property type="term" value="F:DNA binding"/>
    <property type="evidence" value="ECO:0007669"/>
    <property type="project" value="UniProtKB-UniRule"/>
</dbReference>
<proteinExistence type="inferred from homology"/>